<feature type="region of interest" description="Disordered" evidence="1">
    <location>
        <begin position="282"/>
        <end position="353"/>
    </location>
</feature>
<feature type="compositionally biased region" description="Gly residues" evidence="1">
    <location>
        <begin position="1123"/>
        <end position="1133"/>
    </location>
</feature>
<feature type="compositionally biased region" description="Low complexity" evidence="1">
    <location>
        <begin position="1079"/>
        <end position="1104"/>
    </location>
</feature>
<feature type="compositionally biased region" description="Gly residues" evidence="1">
    <location>
        <begin position="379"/>
        <end position="391"/>
    </location>
</feature>
<feature type="compositionally biased region" description="Polar residues" evidence="1">
    <location>
        <begin position="134"/>
        <end position="144"/>
    </location>
</feature>
<feature type="compositionally biased region" description="Low complexity" evidence="1">
    <location>
        <begin position="297"/>
        <end position="313"/>
    </location>
</feature>
<evidence type="ECO:0000313" key="3">
    <source>
        <dbReference type="RefSeq" id="XP_070852211.1"/>
    </source>
</evidence>
<protein>
    <submittedName>
        <fullName evidence="3">Uncharacterized protein isoform X16</fullName>
    </submittedName>
</protein>
<dbReference type="GeneID" id="108013035"/>
<feature type="compositionally biased region" description="Low complexity" evidence="1">
    <location>
        <begin position="839"/>
        <end position="850"/>
    </location>
</feature>
<feature type="compositionally biased region" description="Polar residues" evidence="1">
    <location>
        <begin position="857"/>
        <end position="867"/>
    </location>
</feature>
<evidence type="ECO:0000256" key="1">
    <source>
        <dbReference type="SAM" id="MobiDB-lite"/>
    </source>
</evidence>
<feature type="compositionally biased region" description="Low complexity" evidence="1">
    <location>
        <begin position="451"/>
        <end position="465"/>
    </location>
</feature>
<feature type="compositionally biased region" description="Low complexity" evidence="1">
    <location>
        <begin position="522"/>
        <end position="543"/>
    </location>
</feature>
<feature type="region of interest" description="Disordered" evidence="1">
    <location>
        <begin position="1034"/>
        <end position="1053"/>
    </location>
</feature>
<feature type="region of interest" description="Disordered" evidence="1">
    <location>
        <begin position="796"/>
        <end position="867"/>
    </location>
</feature>
<reference evidence="3" key="1">
    <citation type="submission" date="2025-08" db="UniProtKB">
        <authorList>
            <consortium name="RefSeq"/>
        </authorList>
    </citation>
    <scope>IDENTIFICATION</scope>
</reference>
<feature type="compositionally biased region" description="Basic residues" evidence="1">
    <location>
        <begin position="169"/>
        <end position="179"/>
    </location>
</feature>
<evidence type="ECO:0000313" key="2">
    <source>
        <dbReference type="Proteomes" id="UP001652628"/>
    </source>
</evidence>
<feature type="region of interest" description="Disordered" evidence="1">
    <location>
        <begin position="1275"/>
        <end position="1301"/>
    </location>
</feature>
<proteinExistence type="predicted"/>
<feature type="compositionally biased region" description="Polar residues" evidence="1">
    <location>
        <begin position="1065"/>
        <end position="1078"/>
    </location>
</feature>
<dbReference type="Proteomes" id="UP001652628">
    <property type="component" value="Chromosome 3"/>
</dbReference>
<feature type="compositionally biased region" description="Basic and acidic residues" evidence="1">
    <location>
        <begin position="627"/>
        <end position="640"/>
    </location>
</feature>
<feature type="region of interest" description="Disordered" evidence="1">
    <location>
        <begin position="450"/>
        <end position="599"/>
    </location>
</feature>
<gene>
    <name evidence="3" type="primary">LOC108013035</name>
</gene>
<feature type="region of interest" description="Disordered" evidence="1">
    <location>
        <begin position="613"/>
        <end position="670"/>
    </location>
</feature>
<feature type="region of interest" description="Disordered" evidence="1">
    <location>
        <begin position="220"/>
        <end position="246"/>
    </location>
</feature>
<feature type="compositionally biased region" description="Basic and acidic residues" evidence="1">
    <location>
        <begin position="222"/>
        <end position="241"/>
    </location>
</feature>
<accession>A0ABM4TQG8</accession>
<feature type="region of interest" description="Disordered" evidence="1">
    <location>
        <begin position="692"/>
        <end position="716"/>
    </location>
</feature>
<name>A0ABM4TQG8_DROSZ</name>
<dbReference type="RefSeq" id="XP_070852211.1">
    <property type="nucleotide sequence ID" value="XM_070996110.1"/>
</dbReference>
<feature type="region of interest" description="Disordered" evidence="1">
    <location>
        <begin position="123"/>
        <end position="198"/>
    </location>
</feature>
<feature type="compositionally biased region" description="Polar residues" evidence="1">
    <location>
        <begin position="502"/>
        <end position="512"/>
    </location>
</feature>
<feature type="region of interest" description="Disordered" evidence="1">
    <location>
        <begin position="1059"/>
        <end position="1145"/>
    </location>
</feature>
<sequence>MGKCVSRQSPPLHELASPAAEHHQSVLTIALSHEDLAQAHKIWQQLTASNEYIAGRPSSQQEEPFYYTISRRRQPEEAVLHIESLYNDAAVAPAEPLTSVRESEYSSCQEFLLHELLQAIEKQEEEEEQEKEQLSSSHILNNQARIRPEPQLPVENNGWLAGQAESKKQGSKSSRRHHNGNGNSNGNPSEAMDPNQTVHTKGTAMSFGFRKKLNGTPKKFKKLLEGNGDKSATRTDTKDDNGNAATPVHFEKVGAAAAQKTGTLVAGAAGGRFGYRGAVPRPASAGLTAPSEESESESTANAQNNNNNQNNNSRGAGNGPVLVSNLKRRSKSAHAGRSGDGDPKIAQPKTLTFNLNQNTTIEYQRRQFFGEIADETSGSGLGSGSGSGSGSVSGSRAMQPRYNYNNLASMHANVIVRPTPRPPPASYAKFTLQTVSLPRPEYPVAISLTATTPTTPSSSVQSPVPAHSTGARAKDISTSSRQHPLTSVHVQPQSRHLDQKSVKQLTNNSTRRGFSGSREISADSGIASMDMAMDSSSGSSVGSKRSRSRPRNLKMVMSGRHTFEVRDADDPPSSESNSFVEPLALPKLPTDGSQSIPLPLLGLVRSNTVLSRESYERRQAETPGSQDHQDQRDGEPEKPKNSGSDESESVDEEKLYLDSSTSEKSAKNHHSQSSVASTWLLQAGESLAAQDCSSMSMSISSDTQAPENPRDNDKEEDMSLGLDEISLINTDMQFSTISSMTETPPRMGQEPLLNLHLVDNREAGTSRPRFFNNALNESKFAELALASSSCLLLDDETSPTDSLVSSTEDSEEAGGKLQKHKLNEERQQKDIDDIDIDDISPILELDLDPPGGRSPISPGTPTHASHSLSLGSDCGNLIDDEIADQPALLCNSEAHEVATDTPTLMETLTHTQTGSLRSLKSQSKARTALQQAIELSLRTPAAVRKAVMDRAESLDTLSPCESICSDDLMMDFDMNSSVDSIDHMANATGRSRSGSDLHRIGQDIDPMQAETEAELLSELERKGSDVMKELNTLLRGRRQRGGPRERISAQLPARATRLLNRSRLQDQQLTGNDSDNSLRSTRSGGASAAAAARKRSTANSRTSSGSTASLPRQRHLQQQHLGLGLGGGAGGATASGSSGHRCGGELHSSSDDLMLYDKSFRNAMIQDVLQFKKQLLRLRRILQEEPDFDLKRTETLNPFENDNVQLFAACGLDSKQLNDIDLASLTSSTTEDPLQELSDLRRQVVYLQGQVDDRDRTIRLQRDLIEQLEAEKRQKIANGSGGDPGKELISMATQTERTRPLAIGAEGLSRLQFGEQQK</sequence>
<feature type="compositionally biased region" description="Polar residues" evidence="1">
    <location>
        <begin position="476"/>
        <end position="494"/>
    </location>
</feature>
<feature type="region of interest" description="Disordered" evidence="1">
    <location>
        <begin position="374"/>
        <end position="396"/>
    </location>
</feature>
<keyword evidence="2" id="KW-1185">Reference proteome</keyword>
<feature type="compositionally biased region" description="Basic and acidic residues" evidence="1">
    <location>
        <begin position="821"/>
        <end position="831"/>
    </location>
</feature>
<organism evidence="2 3">
    <name type="scientific">Drosophila suzukii</name>
    <name type="common">Spotted-wing drosophila fruit fly</name>
    <dbReference type="NCBI Taxonomy" id="28584"/>
    <lineage>
        <taxon>Eukaryota</taxon>
        <taxon>Metazoa</taxon>
        <taxon>Ecdysozoa</taxon>
        <taxon>Arthropoda</taxon>
        <taxon>Hexapoda</taxon>
        <taxon>Insecta</taxon>
        <taxon>Pterygota</taxon>
        <taxon>Neoptera</taxon>
        <taxon>Endopterygota</taxon>
        <taxon>Diptera</taxon>
        <taxon>Brachycera</taxon>
        <taxon>Muscomorpha</taxon>
        <taxon>Ephydroidea</taxon>
        <taxon>Drosophilidae</taxon>
        <taxon>Drosophila</taxon>
        <taxon>Sophophora</taxon>
    </lineage>
</organism>